<dbReference type="InterPro" id="IPR013780">
    <property type="entry name" value="Glyco_hydro_b"/>
</dbReference>
<dbReference type="InterPro" id="IPR032091">
    <property type="entry name" value="Malt_amylase-like_C"/>
</dbReference>
<dbReference type="Gene3D" id="3.20.20.80">
    <property type="entry name" value="Glycosidases"/>
    <property type="match status" value="1"/>
</dbReference>
<evidence type="ECO:0000256" key="1">
    <source>
        <dbReference type="ARBA" id="ARBA00008061"/>
    </source>
</evidence>
<protein>
    <submittedName>
        <fullName evidence="3">Alpha-glucosidase</fullName>
    </submittedName>
</protein>
<dbReference type="PANTHER" id="PTHR10357:SF179">
    <property type="entry name" value="NEUTRAL AND BASIC AMINO ACID TRANSPORT PROTEIN RBAT"/>
    <property type="match status" value="1"/>
</dbReference>
<dbReference type="InterPro" id="IPR017853">
    <property type="entry name" value="GH"/>
</dbReference>
<evidence type="ECO:0000313" key="4">
    <source>
        <dbReference type="Proteomes" id="UP000635384"/>
    </source>
</evidence>
<dbReference type="SMART" id="SM00642">
    <property type="entry name" value="Aamy"/>
    <property type="match status" value="1"/>
</dbReference>
<dbReference type="Pfam" id="PF00128">
    <property type="entry name" value="Alpha-amylase"/>
    <property type="match status" value="1"/>
</dbReference>
<dbReference type="Pfam" id="PF16657">
    <property type="entry name" value="Malt_amylase_C"/>
    <property type="match status" value="1"/>
</dbReference>
<dbReference type="InterPro" id="IPR045857">
    <property type="entry name" value="O16G_dom_2"/>
</dbReference>
<dbReference type="Proteomes" id="UP000635384">
    <property type="component" value="Unassembled WGS sequence"/>
</dbReference>
<gene>
    <name evidence="3" type="ORF">IB285_06435</name>
</gene>
<dbReference type="CDD" id="cd11330">
    <property type="entry name" value="AmyAc_OligoGlu"/>
    <property type="match status" value="1"/>
</dbReference>
<dbReference type="RefSeq" id="WP_190787401.1">
    <property type="nucleotide sequence ID" value="NZ_JACXLC010000001.1"/>
</dbReference>
<reference evidence="3 4" key="1">
    <citation type="submission" date="2020-09" db="EMBL/GenBank/DDBJ databases">
        <authorList>
            <person name="Yoon J.-W."/>
        </authorList>
    </citation>
    <scope>NUCLEOTIDE SEQUENCE [LARGE SCALE GENOMIC DNA]</scope>
    <source>
        <strain evidence="3 4">KMU-140</strain>
    </source>
</reference>
<sequence>MSSASNSSAEWWKGAVIYQIYPRSFADSNGDGVGDLAGIIDRLGYVADLGVDGIWLSPFFTSPMADFGYDVADYRDVDPIFGTLADFDSFIARAHKLGLKVIVDQVYSHTSDRHEWFRESRTSATNDKADWYVWADAKEDGTPPNNWLSMFGGSAWSWDTSRRQYYLHNFLREQPDLNFHQPAVQDAILDITRFWLDRGVDGLRLDVANNYFHDLELRDNPASGIADGRRPYEFQHHRFNRSRPENLAFLERLRSVIDEYPDRMSVAEIASGSNLERSLEYTQGNSRLHTAYNFHFLESRKPAPGFVEAALEVWNDKDAWPSWSLSNHDVRRVLSRWSDGTETPERAKMLLALLLSMRGTIFLYQGEELGLPQGDVPFEQLRDPEAIRFWPDNLGRDGCRTPMPWSSEGAFLGFSQEQPWLPVDPRHRTLAADRQDGDAQSVLEYARSLIAYRCASQVLIRGDHVPVQVQNPDAIVFERRLGDERIVCAFNLSETDTATLDLTDLEESKPVETASLSSDIAGGRLVLAPNGVFIGRRQGAR</sequence>
<dbReference type="Gene3D" id="3.90.400.10">
    <property type="entry name" value="Oligo-1,6-glucosidase, Domain 2"/>
    <property type="match status" value="1"/>
</dbReference>
<keyword evidence="4" id="KW-1185">Reference proteome</keyword>
<feature type="domain" description="Glycosyl hydrolase family 13 catalytic" evidence="2">
    <location>
        <begin position="19"/>
        <end position="400"/>
    </location>
</feature>
<evidence type="ECO:0000313" key="3">
    <source>
        <dbReference type="EMBL" id="MBD2841898.1"/>
    </source>
</evidence>
<name>A0ABR8KMS4_9SPHN</name>
<dbReference type="Gene3D" id="2.60.40.1180">
    <property type="entry name" value="Golgi alpha-mannosidase II"/>
    <property type="match status" value="1"/>
</dbReference>
<dbReference type="InterPro" id="IPR006047">
    <property type="entry name" value="GH13_cat_dom"/>
</dbReference>
<evidence type="ECO:0000259" key="2">
    <source>
        <dbReference type="SMART" id="SM00642"/>
    </source>
</evidence>
<dbReference type="PANTHER" id="PTHR10357">
    <property type="entry name" value="ALPHA-AMYLASE FAMILY MEMBER"/>
    <property type="match status" value="1"/>
</dbReference>
<dbReference type="SUPFAM" id="SSF51011">
    <property type="entry name" value="Glycosyl hydrolase domain"/>
    <property type="match status" value="1"/>
</dbReference>
<comment type="similarity">
    <text evidence="1">Belongs to the glycosyl hydrolase 13 family.</text>
</comment>
<organism evidence="3 4">
    <name type="scientific">Erythrobacter rubeus</name>
    <dbReference type="NCBI Taxonomy" id="2760803"/>
    <lineage>
        <taxon>Bacteria</taxon>
        <taxon>Pseudomonadati</taxon>
        <taxon>Pseudomonadota</taxon>
        <taxon>Alphaproteobacteria</taxon>
        <taxon>Sphingomonadales</taxon>
        <taxon>Erythrobacteraceae</taxon>
        <taxon>Erythrobacter/Porphyrobacter group</taxon>
        <taxon>Erythrobacter</taxon>
    </lineage>
</organism>
<accession>A0ABR8KMS4</accession>
<dbReference type="EMBL" id="JACXLC010000001">
    <property type="protein sequence ID" value="MBD2841898.1"/>
    <property type="molecule type" value="Genomic_DNA"/>
</dbReference>
<proteinExistence type="inferred from homology"/>
<comment type="caution">
    <text evidence="3">The sequence shown here is derived from an EMBL/GenBank/DDBJ whole genome shotgun (WGS) entry which is preliminary data.</text>
</comment>
<dbReference type="SUPFAM" id="SSF51445">
    <property type="entry name" value="(Trans)glycosidases"/>
    <property type="match status" value="1"/>
</dbReference>